<dbReference type="GO" id="GO:0006538">
    <property type="term" value="P:L-glutamate catabolic process"/>
    <property type="evidence" value="ECO:0007669"/>
    <property type="project" value="TreeGrafter"/>
</dbReference>
<dbReference type="PRINTS" id="PR00082">
    <property type="entry name" value="GLFDHDRGNASE"/>
</dbReference>
<feature type="active site" description="Proton donor" evidence="4">
    <location>
        <position position="106"/>
    </location>
</feature>
<dbReference type="SUPFAM" id="SSF51735">
    <property type="entry name" value="NAD(P)-binding Rossmann-fold domains"/>
    <property type="match status" value="1"/>
</dbReference>
<dbReference type="RefSeq" id="WP_350244564.1">
    <property type="nucleotide sequence ID" value="NZ_CP158299.1"/>
</dbReference>
<dbReference type="KEGG" id="dsc:ABOD76_09330"/>
<dbReference type="CDD" id="cd01076">
    <property type="entry name" value="NAD_bind_1_Glu_DH"/>
    <property type="match status" value="1"/>
</dbReference>
<dbReference type="Gene3D" id="3.40.50.720">
    <property type="entry name" value="NAD(P)-binding Rossmann-like Domain"/>
    <property type="match status" value="1"/>
</dbReference>
<evidence type="ECO:0000259" key="7">
    <source>
        <dbReference type="SMART" id="SM00839"/>
    </source>
</evidence>
<dbReference type="InterPro" id="IPR046346">
    <property type="entry name" value="Aminoacid_DH-like_N_sf"/>
</dbReference>
<reference evidence="8" key="1">
    <citation type="submission" date="2024-06" db="EMBL/GenBank/DDBJ databases">
        <title>Draft Genome Sequence of Deinococcus sonorensis Type Strain KR-87, a Biofilm Producing Representative of the Genus Deinococcus.</title>
        <authorList>
            <person name="Boren L.S."/>
            <person name="Grosso R.A."/>
            <person name="Hugenberg-Cox A.N."/>
            <person name="Hill J.T.E."/>
            <person name="Albert C.M."/>
            <person name="Tuohy J.M."/>
        </authorList>
    </citation>
    <scope>NUCLEOTIDE SEQUENCE</scope>
    <source>
        <strain evidence="8">KR-87</strain>
    </source>
</reference>
<dbReference type="InterPro" id="IPR033922">
    <property type="entry name" value="NAD_bind_Glu_DH"/>
</dbReference>
<dbReference type="SUPFAM" id="SSF53223">
    <property type="entry name" value="Aminoacid dehydrogenase-like, N-terminal domain"/>
    <property type="match status" value="1"/>
</dbReference>
<evidence type="ECO:0000256" key="1">
    <source>
        <dbReference type="ARBA" id="ARBA00006382"/>
    </source>
</evidence>
<evidence type="ECO:0000256" key="6">
    <source>
        <dbReference type="RuleBase" id="RU004417"/>
    </source>
</evidence>
<dbReference type="InterPro" id="IPR033524">
    <property type="entry name" value="Glu/Leu/Phe/Val_DH_AS"/>
</dbReference>
<dbReference type="GO" id="GO:0004352">
    <property type="term" value="F:glutamate dehydrogenase (NAD+) activity"/>
    <property type="evidence" value="ECO:0007669"/>
    <property type="project" value="TreeGrafter"/>
</dbReference>
<dbReference type="InterPro" id="IPR014362">
    <property type="entry name" value="Glu_DH"/>
</dbReference>
<protein>
    <recommendedName>
        <fullName evidence="3">Glutamate dehydrogenase</fullName>
    </recommendedName>
</protein>
<dbReference type="Pfam" id="PF00208">
    <property type="entry name" value="ELFV_dehydrog"/>
    <property type="match status" value="1"/>
</dbReference>
<dbReference type="AlphaFoldDB" id="A0AAU7UDM3"/>
<dbReference type="PANTHER" id="PTHR11606">
    <property type="entry name" value="GLUTAMATE DEHYDROGENASE"/>
    <property type="match status" value="1"/>
</dbReference>
<dbReference type="PIRSF" id="PIRSF000185">
    <property type="entry name" value="Glu_DH"/>
    <property type="match status" value="1"/>
</dbReference>
<evidence type="ECO:0000256" key="4">
    <source>
        <dbReference type="PIRSR" id="PIRSR000185-1"/>
    </source>
</evidence>
<evidence type="ECO:0000256" key="3">
    <source>
        <dbReference type="PIRNR" id="PIRNR000185"/>
    </source>
</evidence>
<keyword evidence="2 3" id="KW-0560">Oxidoreductase</keyword>
<dbReference type="InterPro" id="IPR006097">
    <property type="entry name" value="Glu/Leu/Phe/Val/Trp_DH_dimer"/>
</dbReference>
<accession>A0AAU7UDM3</accession>
<dbReference type="PANTHER" id="PTHR11606:SF13">
    <property type="entry name" value="GLUTAMATE DEHYDROGENASE 1, MITOCHONDRIAL"/>
    <property type="match status" value="1"/>
</dbReference>
<dbReference type="Gene3D" id="3.40.50.10860">
    <property type="entry name" value="Leucine Dehydrogenase, chain A, domain 1"/>
    <property type="match status" value="1"/>
</dbReference>
<dbReference type="Pfam" id="PF02812">
    <property type="entry name" value="ELFV_dehydrog_N"/>
    <property type="match status" value="1"/>
</dbReference>
<evidence type="ECO:0000313" key="8">
    <source>
        <dbReference type="EMBL" id="XBV86495.1"/>
    </source>
</evidence>
<name>A0AAU7UDM3_9DEIO</name>
<feature type="domain" description="Glutamate/phenylalanine/leucine/valine/L-tryptophan dehydrogenase C-terminal" evidence="7">
    <location>
        <begin position="186"/>
        <end position="413"/>
    </location>
</feature>
<dbReference type="InterPro" id="IPR006096">
    <property type="entry name" value="Glu/Leu/Phe/Val/Trp_DH_C"/>
</dbReference>
<dbReference type="InterPro" id="IPR006095">
    <property type="entry name" value="Glu/Leu/Phe/Val/Trp_DH"/>
</dbReference>
<dbReference type="InterPro" id="IPR036291">
    <property type="entry name" value="NAD(P)-bd_dom_sf"/>
</dbReference>
<sequence>MRASGLNWQGLMEQLEQALPYTSATETSLAYFKHPKRTVTLNLPVRMDDGSVRVFKGFRSVHSIALGPSMGGVRYKEGLSAHECDVLAAIMTLKNAVADLPLGGAKGGISVDPVTLSSGELARLTRRYTSELVDLIGPREDICAPDVGTDEQTMAWMLDTYNENLGNTAGGVVVGKPIPLGGSYGSKGARGRGAGIATIRILEGLGETVEHASVAIFGYGDVGRICAELLASRGARIVAVSDAGGGAYASSGLDLPALHTHREQQGSVAGFDGAVSLTPDELLALDVQVLVLASDHGSISAGNASEVCARYVVEATNRAVLPEAERALKAQGCTVLPDLVASSGGVIANYLEWVQDASNFFWMEEEILQAIDTRVLAAVDAVSRYARQHALDLRTAAYALALNKLHDASVLRGVYP</sequence>
<comment type="similarity">
    <text evidence="1 3 6">Belongs to the Glu/Leu/Phe/Val dehydrogenases family.</text>
</comment>
<dbReference type="PROSITE" id="PS00074">
    <property type="entry name" value="GLFV_DEHYDROGENASE"/>
    <property type="match status" value="1"/>
</dbReference>
<proteinExistence type="inferred from homology"/>
<dbReference type="SMART" id="SM00839">
    <property type="entry name" value="ELFV_dehydrog"/>
    <property type="match status" value="1"/>
</dbReference>
<feature type="site" description="Important for catalysis" evidence="5">
    <location>
        <position position="146"/>
    </location>
</feature>
<evidence type="ECO:0000256" key="2">
    <source>
        <dbReference type="ARBA" id="ARBA00023002"/>
    </source>
</evidence>
<dbReference type="EMBL" id="CP158299">
    <property type="protein sequence ID" value="XBV86495.1"/>
    <property type="molecule type" value="Genomic_DNA"/>
</dbReference>
<gene>
    <name evidence="8" type="ORF">ABOD76_09330</name>
</gene>
<organism evidence="8">
    <name type="scientific">Deinococcus sonorensis KR-87</name>
    <dbReference type="NCBI Taxonomy" id="694439"/>
    <lineage>
        <taxon>Bacteria</taxon>
        <taxon>Thermotogati</taxon>
        <taxon>Deinococcota</taxon>
        <taxon>Deinococci</taxon>
        <taxon>Deinococcales</taxon>
        <taxon>Deinococcaceae</taxon>
        <taxon>Deinococcus</taxon>
    </lineage>
</organism>
<evidence type="ECO:0000256" key="5">
    <source>
        <dbReference type="PIRSR" id="PIRSR000185-3"/>
    </source>
</evidence>